<comment type="subcellular location">
    <subcellularLocation>
        <location evidence="1">Cytoplasm</location>
    </subcellularLocation>
</comment>
<dbReference type="NCBIfam" id="TIGR00150">
    <property type="entry name" value="T6A_YjeE"/>
    <property type="match status" value="1"/>
</dbReference>
<dbReference type="InterPro" id="IPR027417">
    <property type="entry name" value="P-loop_NTPase"/>
</dbReference>
<organism evidence="11 12">
    <name type="scientific">Thiobacter aerophilum</name>
    <dbReference type="NCBI Taxonomy" id="3121275"/>
    <lineage>
        <taxon>Bacteria</taxon>
        <taxon>Pseudomonadati</taxon>
        <taxon>Pseudomonadota</taxon>
        <taxon>Betaproteobacteria</taxon>
        <taxon>Burkholderiales</taxon>
        <taxon>Thiobacteraceae</taxon>
        <taxon>Thiobacter</taxon>
    </lineage>
</organism>
<dbReference type="Proteomes" id="UP001482231">
    <property type="component" value="Unassembled WGS sequence"/>
</dbReference>
<evidence type="ECO:0000256" key="7">
    <source>
        <dbReference type="ARBA" id="ARBA00022741"/>
    </source>
</evidence>
<dbReference type="PANTHER" id="PTHR33540">
    <property type="entry name" value="TRNA THREONYLCARBAMOYLADENOSINE BIOSYNTHESIS PROTEIN TSAE"/>
    <property type="match status" value="1"/>
</dbReference>
<evidence type="ECO:0000256" key="6">
    <source>
        <dbReference type="ARBA" id="ARBA00022723"/>
    </source>
</evidence>
<dbReference type="SUPFAM" id="SSF52540">
    <property type="entry name" value="P-loop containing nucleoside triphosphate hydrolases"/>
    <property type="match status" value="1"/>
</dbReference>
<dbReference type="EMBL" id="JBAJEX010000005">
    <property type="protein sequence ID" value="MEO1767118.1"/>
    <property type="molecule type" value="Genomic_DNA"/>
</dbReference>
<protein>
    <recommendedName>
        <fullName evidence="3">tRNA threonylcarbamoyladenosine biosynthesis protein TsaE</fullName>
    </recommendedName>
    <alternativeName>
        <fullName evidence="10">t(6)A37 threonylcarbamoyladenosine biosynthesis protein TsaE</fullName>
    </alternativeName>
</protein>
<evidence type="ECO:0000256" key="2">
    <source>
        <dbReference type="ARBA" id="ARBA00007599"/>
    </source>
</evidence>
<sequence>MTQELSRFLPDEHATVALGAALAQGLQPGMVLNLHGELGAGKTTLVRGMLRGLDYTGRVKSPTYTLVELYTLSKLSLYHFDFYRFADPREWVDAGFREAFGGEAVCLVEWPEKAGGALPPPDLDIHLSFQGEGRKARLVAHTEAGKACLERLARGRESDT</sequence>
<dbReference type="InterPro" id="IPR003442">
    <property type="entry name" value="T6A_TsaE"/>
</dbReference>
<proteinExistence type="inferred from homology"/>
<name>A0ABV0EHZ5_9BURK</name>
<evidence type="ECO:0000256" key="1">
    <source>
        <dbReference type="ARBA" id="ARBA00004496"/>
    </source>
</evidence>
<dbReference type="PANTHER" id="PTHR33540:SF2">
    <property type="entry name" value="TRNA THREONYLCARBAMOYLADENOSINE BIOSYNTHESIS PROTEIN TSAE"/>
    <property type="match status" value="1"/>
</dbReference>
<keyword evidence="4" id="KW-0963">Cytoplasm</keyword>
<keyword evidence="5" id="KW-0819">tRNA processing</keyword>
<evidence type="ECO:0000313" key="12">
    <source>
        <dbReference type="Proteomes" id="UP001482231"/>
    </source>
</evidence>
<keyword evidence="9" id="KW-0460">Magnesium</keyword>
<keyword evidence="8" id="KW-0067">ATP-binding</keyword>
<keyword evidence="12" id="KW-1185">Reference proteome</keyword>
<evidence type="ECO:0000256" key="8">
    <source>
        <dbReference type="ARBA" id="ARBA00022840"/>
    </source>
</evidence>
<dbReference type="RefSeq" id="WP_347308227.1">
    <property type="nucleotide sequence ID" value="NZ_JBAJEX010000005.1"/>
</dbReference>
<accession>A0ABV0EHZ5</accession>
<dbReference type="Pfam" id="PF02367">
    <property type="entry name" value="TsaE"/>
    <property type="match status" value="1"/>
</dbReference>
<evidence type="ECO:0000256" key="9">
    <source>
        <dbReference type="ARBA" id="ARBA00022842"/>
    </source>
</evidence>
<evidence type="ECO:0000256" key="4">
    <source>
        <dbReference type="ARBA" id="ARBA00022490"/>
    </source>
</evidence>
<comment type="caution">
    <text evidence="11">The sequence shown here is derived from an EMBL/GenBank/DDBJ whole genome shotgun (WGS) entry which is preliminary data.</text>
</comment>
<dbReference type="Gene3D" id="3.40.50.300">
    <property type="entry name" value="P-loop containing nucleotide triphosphate hydrolases"/>
    <property type="match status" value="1"/>
</dbReference>
<evidence type="ECO:0000313" key="11">
    <source>
        <dbReference type="EMBL" id="MEO1767118.1"/>
    </source>
</evidence>
<evidence type="ECO:0000256" key="5">
    <source>
        <dbReference type="ARBA" id="ARBA00022694"/>
    </source>
</evidence>
<comment type="similarity">
    <text evidence="2">Belongs to the TsaE family.</text>
</comment>
<evidence type="ECO:0000256" key="3">
    <source>
        <dbReference type="ARBA" id="ARBA00019010"/>
    </source>
</evidence>
<gene>
    <name evidence="11" type="primary">tsaE</name>
    <name evidence="11" type="ORF">V6E02_07825</name>
</gene>
<keyword evidence="6" id="KW-0479">Metal-binding</keyword>
<keyword evidence="7" id="KW-0547">Nucleotide-binding</keyword>
<evidence type="ECO:0000256" key="10">
    <source>
        <dbReference type="ARBA" id="ARBA00032441"/>
    </source>
</evidence>
<reference evidence="11 12" key="1">
    <citation type="submission" date="2024-02" db="EMBL/GenBank/DDBJ databases">
        <title>New thermophilic sulfur-oxidizing bacteria from a hot springs of the Uzon caldera (Kamchatka, Russia).</title>
        <authorList>
            <person name="Dukat A.M."/>
            <person name="Elcheninov A.G."/>
            <person name="Frolov E.N."/>
        </authorList>
    </citation>
    <scope>NUCLEOTIDE SEQUENCE [LARGE SCALE GENOMIC DNA]</scope>
    <source>
        <strain evidence="11 12">AK1</strain>
    </source>
</reference>